<sequence length="91" mass="10123">MLKSSRNHSDNAVELPHRTLTRTLRYSTEICKISYGDPTYLAQSLFMAVILSHINYASQAQIQLSHHCMMVKTCTFTSALHGGAALKAPDQ</sequence>
<dbReference type="AlphaFoldDB" id="A0A482WG47"/>
<proteinExistence type="predicted"/>
<dbReference type="Proteomes" id="UP000291343">
    <property type="component" value="Unassembled WGS sequence"/>
</dbReference>
<gene>
    <name evidence="1" type="ORF">LSTR_LSTR012659</name>
</gene>
<organism evidence="1 2">
    <name type="scientific">Laodelphax striatellus</name>
    <name type="common">Small brown planthopper</name>
    <name type="synonym">Delphax striatella</name>
    <dbReference type="NCBI Taxonomy" id="195883"/>
    <lineage>
        <taxon>Eukaryota</taxon>
        <taxon>Metazoa</taxon>
        <taxon>Ecdysozoa</taxon>
        <taxon>Arthropoda</taxon>
        <taxon>Hexapoda</taxon>
        <taxon>Insecta</taxon>
        <taxon>Pterygota</taxon>
        <taxon>Neoptera</taxon>
        <taxon>Paraneoptera</taxon>
        <taxon>Hemiptera</taxon>
        <taxon>Auchenorrhyncha</taxon>
        <taxon>Fulgoroidea</taxon>
        <taxon>Delphacidae</taxon>
        <taxon>Criomorphinae</taxon>
        <taxon>Laodelphax</taxon>
    </lineage>
</organism>
<comment type="caution">
    <text evidence="1">The sequence shown here is derived from an EMBL/GenBank/DDBJ whole genome shotgun (WGS) entry which is preliminary data.</text>
</comment>
<keyword evidence="2" id="KW-1185">Reference proteome</keyword>
<evidence type="ECO:0000313" key="2">
    <source>
        <dbReference type="Proteomes" id="UP000291343"/>
    </source>
</evidence>
<dbReference type="InParanoid" id="A0A482WG47"/>
<accession>A0A482WG47</accession>
<protein>
    <submittedName>
        <fullName evidence="1">Uncharacterized protein</fullName>
    </submittedName>
</protein>
<evidence type="ECO:0000313" key="1">
    <source>
        <dbReference type="EMBL" id="RZF32448.1"/>
    </source>
</evidence>
<reference evidence="1 2" key="1">
    <citation type="journal article" date="2017" name="Gigascience">
        <title>Genome sequence of the small brown planthopper, Laodelphax striatellus.</title>
        <authorList>
            <person name="Zhu J."/>
            <person name="Jiang F."/>
            <person name="Wang X."/>
            <person name="Yang P."/>
            <person name="Bao Y."/>
            <person name="Zhao W."/>
            <person name="Wang W."/>
            <person name="Lu H."/>
            <person name="Wang Q."/>
            <person name="Cui N."/>
            <person name="Li J."/>
            <person name="Chen X."/>
            <person name="Luo L."/>
            <person name="Yu J."/>
            <person name="Kang L."/>
            <person name="Cui F."/>
        </authorList>
    </citation>
    <scope>NUCLEOTIDE SEQUENCE [LARGE SCALE GENOMIC DNA]</scope>
    <source>
        <strain evidence="1">Lst14</strain>
    </source>
</reference>
<name>A0A482WG47_LAOST</name>
<dbReference type="EMBL" id="QKKF02037227">
    <property type="protein sequence ID" value="RZF32448.1"/>
    <property type="molecule type" value="Genomic_DNA"/>
</dbReference>